<feature type="domain" description="F-box" evidence="1">
    <location>
        <begin position="49"/>
        <end position="96"/>
    </location>
</feature>
<proteinExistence type="predicted"/>
<sequence>METTSLVNAFRCLPTNDSRQQALGALMNELTPYEWRTLQSITSARSFQVDIVGRLPVELVPQIFSYLDVATPYRLQLVSRRWCHILRSLDVLKRSLNGWYHGTVDLQGADYALYERKAQDIQAFRTGNPRSRFMIKFSDDASYPVLSGNTLIWRPPQVKRLMYALDLSTWRLTTLRGAAREYISKSFVSDQLVAFVTMTNVFYVSELNGQGQRSFTLPSCEYCNAVTIRGRTVACATHFDDRVFVYIWDYDTQQGKSFDIRRPSPLVKPCDGSGHISDFTPGIKLLVQPESKSIIIVSDNYCFFGQVVNTHSPSGVSPSRPPTHIMCSRFSYTGECIQAPHTILTQCNLDLDSFIPIGLCGLFEISVHVTGPGIFGNTTCVRMLFDEHLGRFTDARCPLTGAMSESSQYVACWNDTSYKTWIRDINGETQVLEFGGTNDYPDSKPLDCIPSRFVESRYGCPNTHTLMLLNDRYVIRTGTFAFRVFCFDESSERPKQSGPLFDFGTIIVDDDGEDLTVALPHS</sequence>
<evidence type="ECO:0000259" key="1">
    <source>
        <dbReference type="PROSITE" id="PS50181"/>
    </source>
</evidence>
<dbReference type="EMBL" id="ML977499">
    <property type="protein sequence ID" value="KAF2133202.1"/>
    <property type="molecule type" value="Genomic_DNA"/>
</dbReference>
<dbReference type="GeneID" id="54413141"/>
<gene>
    <name evidence="2" type="ORF">P153DRAFT_428236</name>
</gene>
<accession>A0A6A6AMJ5</accession>
<dbReference type="SUPFAM" id="SSF81383">
    <property type="entry name" value="F-box domain"/>
    <property type="match status" value="1"/>
</dbReference>
<name>A0A6A6AMJ5_9PLEO</name>
<reference evidence="2" key="1">
    <citation type="journal article" date="2020" name="Stud. Mycol.">
        <title>101 Dothideomycetes genomes: a test case for predicting lifestyles and emergence of pathogens.</title>
        <authorList>
            <person name="Haridas S."/>
            <person name="Albert R."/>
            <person name="Binder M."/>
            <person name="Bloem J."/>
            <person name="Labutti K."/>
            <person name="Salamov A."/>
            <person name="Andreopoulos B."/>
            <person name="Baker S."/>
            <person name="Barry K."/>
            <person name="Bills G."/>
            <person name="Bluhm B."/>
            <person name="Cannon C."/>
            <person name="Castanera R."/>
            <person name="Culley D."/>
            <person name="Daum C."/>
            <person name="Ezra D."/>
            <person name="Gonzalez J."/>
            <person name="Henrissat B."/>
            <person name="Kuo A."/>
            <person name="Liang C."/>
            <person name="Lipzen A."/>
            <person name="Lutzoni F."/>
            <person name="Magnuson J."/>
            <person name="Mondo S."/>
            <person name="Nolan M."/>
            <person name="Ohm R."/>
            <person name="Pangilinan J."/>
            <person name="Park H.-J."/>
            <person name="Ramirez L."/>
            <person name="Alfaro M."/>
            <person name="Sun H."/>
            <person name="Tritt A."/>
            <person name="Yoshinaga Y."/>
            <person name="Zwiers L.-H."/>
            <person name="Turgeon B."/>
            <person name="Goodwin S."/>
            <person name="Spatafora J."/>
            <person name="Crous P."/>
            <person name="Grigoriev I."/>
        </authorList>
    </citation>
    <scope>NUCLEOTIDE SEQUENCE</scope>
    <source>
        <strain evidence="2">CBS 119687</strain>
    </source>
</reference>
<dbReference type="Pfam" id="PF12937">
    <property type="entry name" value="F-box-like"/>
    <property type="match status" value="1"/>
</dbReference>
<keyword evidence="3" id="KW-1185">Reference proteome</keyword>
<dbReference type="Gene3D" id="1.20.1280.50">
    <property type="match status" value="1"/>
</dbReference>
<evidence type="ECO:0000313" key="2">
    <source>
        <dbReference type="EMBL" id="KAF2133202.1"/>
    </source>
</evidence>
<dbReference type="InterPro" id="IPR001810">
    <property type="entry name" value="F-box_dom"/>
</dbReference>
<dbReference type="PROSITE" id="PS50181">
    <property type="entry name" value="FBOX"/>
    <property type="match status" value="1"/>
</dbReference>
<dbReference type="InterPro" id="IPR036047">
    <property type="entry name" value="F-box-like_dom_sf"/>
</dbReference>
<evidence type="ECO:0000313" key="3">
    <source>
        <dbReference type="Proteomes" id="UP000799771"/>
    </source>
</evidence>
<dbReference type="RefSeq" id="XP_033527589.1">
    <property type="nucleotide sequence ID" value="XM_033672709.1"/>
</dbReference>
<protein>
    <recommendedName>
        <fullName evidence="1">F-box domain-containing protein</fullName>
    </recommendedName>
</protein>
<dbReference type="OrthoDB" id="5295250at2759"/>
<dbReference type="Proteomes" id="UP000799771">
    <property type="component" value="Unassembled WGS sequence"/>
</dbReference>
<organism evidence="2 3">
    <name type="scientific">Dothidotthia symphoricarpi CBS 119687</name>
    <dbReference type="NCBI Taxonomy" id="1392245"/>
    <lineage>
        <taxon>Eukaryota</taxon>
        <taxon>Fungi</taxon>
        <taxon>Dikarya</taxon>
        <taxon>Ascomycota</taxon>
        <taxon>Pezizomycotina</taxon>
        <taxon>Dothideomycetes</taxon>
        <taxon>Pleosporomycetidae</taxon>
        <taxon>Pleosporales</taxon>
        <taxon>Dothidotthiaceae</taxon>
        <taxon>Dothidotthia</taxon>
    </lineage>
</organism>
<dbReference type="SMART" id="SM00256">
    <property type="entry name" value="FBOX"/>
    <property type="match status" value="1"/>
</dbReference>
<dbReference type="AlphaFoldDB" id="A0A6A6AMJ5"/>